<feature type="transmembrane region" description="Helical" evidence="7">
    <location>
        <begin position="13"/>
        <end position="32"/>
    </location>
</feature>
<evidence type="ECO:0000313" key="10">
    <source>
        <dbReference type="Proteomes" id="UP001056429"/>
    </source>
</evidence>
<dbReference type="GO" id="GO:0007165">
    <property type="term" value="P:signal transduction"/>
    <property type="evidence" value="ECO:0007669"/>
    <property type="project" value="UniProtKB-KW"/>
</dbReference>
<dbReference type="GO" id="GO:0016020">
    <property type="term" value="C:membrane"/>
    <property type="evidence" value="ECO:0007669"/>
    <property type="project" value="UniProtKB-SubCell"/>
</dbReference>
<keyword evidence="10" id="KW-1185">Reference proteome</keyword>
<evidence type="ECO:0000256" key="7">
    <source>
        <dbReference type="SAM" id="Phobius"/>
    </source>
</evidence>
<keyword evidence="3 7" id="KW-1133">Transmembrane helix</keyword>
<evidence type="ECO:0000256" key="6">
    <source>
        <dbReference type="PROSITE-ProRule" id="PRU00284"/>
    </source>
</evidence>
<feature type="transmembrane region" description="Helical" evidence="7">
    <location>
        <begin position="38"/>
        <end position="56"/>
    </location>
</feature>
<feature type="transmembrane region" description="Helical" evidence="7">
    <location>
        <begin position="139"/>
        <end position="158"/>
    </location>
</feature>
<sequence length="491" mass="55118">MSNNELIFKKNKLMARLLWISTIAYLLLSITANLAKETIYIMVPMSLGISIITTVLTRVEKFTQYVMYFVAFGMGALHFFHVHVFHDITSFLFVFLFIVIISLYQEYKAIIFLTLMELATLIYGFFTFKEEFYGDFYDIPGLLIVIVVTIICMGFLIAQAQNNKSLNKEIMEKHYAVSAEKKKMDKMLEEIKESVTILSKFSTELKDNVNVSGNISKNITHMFSNTTKCIEEQAIIVNEIAADIDNENKEVNNIVRATEIVKESSKATKTSVNTGNEQFENLTEEIEKVNLGIKETVGYVDELNNRANRISNILESISAIANQTNLLALNAAIEAARAGEAGKGFSIVAEEIRKLANDSHNSTEEISVILKEINSKIKEVSEQVVNVQEAADKSIGSLGATKELISNIKDNTETVFEKANDTDEMMNTIEASSQHTLNRITEISSSSREVISSAEVILANINDQDTRIENIVDSFKLLEELVNKLNYISSH</sequence>
<dbReference type="SUPFAM" id="SSF58104">
    <property type="entry name" value="Methyl-accepting chemotaxis protein (MCP) signaling domain"/>
    <property type="match status" value="1"/>
</dbReference>
<reference evidence="9" key="2">
    <citation type="submission" date="2021-04" db="EMBL/GenBank/DDBJ databases">
        <authorList>
            <person name="Dong X."/>
        </authorList>
    </citation>
    <scope>NUCLEOTIDE SEQUENCE</scope>
    <source>
        <strain evidence="9">ZWT</strain>
    </source>
</reference>
<accession>A0A9J6NUP5</accession>
<organism evidence="9 10">
    <name type="scientific">Oceanirhabdus seepicola</name>
    <dbReference type="NCBI Taxonomy" id="2828781"/>
    <lineage>
        <taxon>Bacteria</taxon>
        <taxon>Bacillati</taxon>
        <taxon>Bacillota</taxon>
        <taxon>Clostridia</taxon>
        <taxon>Eubacteriales</taxon>
        <taxon>Clostridiaceae</taxon>
        <taxon>Oceanirhabdus</taxon>
    </lineage>
</organism>
<dbReference type="PANTHER" id="PTHR32089">
    <property type="entry name" value="METHYL-ACCEPTING CHEMOTAXIS PROTEIN MCPB"/>
    <property type="match status" value="1"/>
</dbReference>
<dbReference type="RefSeq" id="WP_250857054.1">
    <property type="nucleotide sequence ID" value="NZ_JAGSOJ010000001.1"/>
</dbReference>
<dbReference type="PROSITE" id="PS50111">
    <property type="entry name" value="CHEMOTAXIS_TRANSDUC_2"/>
    <property type="match status" value="1"/>
</dbReference>
<dbReference type="SMART" id="SM00283">
    <property type="entry name" value="MA"/>
    <property type="match status" value="1"/>
</dbReference>
<dbReference type="InterPro" id="IPR004089">
    <property type="entry name" value="MCPsignal_dom"/>
</dbReference>
<evidence type="ECO:0000256" key="2">
    <source>
        <dbReference type="ARBA" id="ARBA00022692"/>
    </source>
</evidence>
<keyword evidence="2 7" id="KW-0812">Transmembrane</keyword>
<evidence type="ECO:0000256" key="1">
    <source>
        <dbReference type="ARBA" id="ARBA00004141"/>
    </source>
</evidence>
<dbReference type="InterPro" id="IPR000515">
    <property type="entry name" value="MetI-like"/>
</dbReference>
<proteinExistence type="predicted"/>
<feature type="transmembrane region" description="Helical" evidence="7">
    <location>
        <begin position="65"/>
        <end position="82"/>
    </location>
</feature>
<feature type="transmembrane region" description="Helical" evidence="7">
    <location>
        <begin position="88"/>
        <end position="104"/>
    </location>
</feature>
<dbReference type="Gene3D" id="1.10.287.950">
    <property type="entry name" value="Methyl-accepting chemotaxis protein"/>
    <property type="match status" value="1"/>
</dbReference>
<dbReference type="CDD" id="cd06261">
    <property type="entry name" value="TM_PBP2"/>
    <property type="match status" value="1"/>
</dbReference>
<evidence type="ECO:0000313" key="9">
    <source>
        <dbReference type="EMBL" id="MCM1988199.1"/>
    </source>
</evidence>
<feature type="transmembrane region" description="Helical" evidence="7">
    <location>
        <begin position="109"/>
        <end position="127"/>
    </location>
</feature>
<dbReference type="PANTHER" id="PTHR32089:SF112">
    <property type="entry name" value="LYSOZYME-LIKE PROTEIN-RELATED"/>
    <property type="match status" value="1"/>
</dbReference>
<comment type="caution">
    <text evidence="9">The sequence shown here is derived from an EMBL/GenBank/DDBJ whole genome shotgun (WGS) entry which is preliminary data.</text>
</comment>
<gene>
    <name evidence="9" type="ORF">KDK92_00490</name>
</gene>
<evidence type="ECO:0000259" key="8">
    <source>
        <dbReference type="PROSITE" id="PS50111"/>
    </source>
</evidence>
<feature type="domain" description="Methyl-accepting transducer" evidence="8">
    <location>
        <begin position="208"/>
        <end position="451"/>
    </location>
</feature>
<name>A0A9J6NUP5_9CLOT</name>
<dbReference type="Pfam" id="PF00015">
    <property type="entry name" value="MCPsignal"/>
    <property type="match status" value="1"/>
</dbReference>
<dbReference type="GO" id="GO:0055085">
    <property type="term" value="P:transmembrane transport"/>
    <property type="evidence" value="ECO:0007669"/>
    <property type="project" value="InterPro"/>
</dbReference>
<protein>
    <recommendedName>
        <fullName evidence="8">Methyl-accepting transducer domain-containing protein</fullName>
    </recommendedName>
</protein>
<comment type="subcellular location">
    <subcellularLocation>
        <location evidence="1">Membrane</location>
        <topology evidence="1">Multi-pass membrane protein</topology>
    </subcellularLocation>
</comment>
<keyword evidence="5 6" id="KW-0807">Transducer</keyword>
<dbReference type="Proteomes" id="UP001056429">
    <property type="component" value="Unassembled WGS sequence"/>
</dbReference>
<keyword evidence="4 7" id="KW-0472">Membrane</keyword>
<evidence type="ECO:0000256" key="5">
    <source>
        <dbReference type="ARBA" id="ARBA00023224"/>
    </source>
</evidence>
<evidence type="ECO:0000256" key="3">
    <source>
        <dbReference type="ARBA" id="ARBA00022989"/>
    </source>
</evidence>
<evidence type="ECO:0000256" key="4">
    <source>
        <dbReference type="ARBA" id="ARBA00023136"/>
    </source>
</evidence>
<dbReference type="EMBL" id="JAGSOJ010000001">
    <property type="protein sequence ID" value="MCM1988199.1"/>
    <property type="molecule type" value="Genomic_DNA"/>
</dbReference>
<reference evidence="9" key="1">
    <citation type="journal article" date="2021" name="mSystems">
        <title>Bacteria and Archaea Synergistically Convert Glycine Betaine to Biogenic Methane in the Formosa Cold Seep of the South China Sea.</title>
        <authorList>
            <person name="Li L."/>
            <person name="Zhang W."/>
            <person name="Zhang S."/>
            <person name="Song L."/>
            <person name="Sun Q."/>
            <person name="Zhang H."/>
            <person name="Xiang H."/>
            <person name="Dong X."/>
        </authorList>
    </citation>
    <scope>NUCLEOTIDE SEQUENCE</scope>
    <source>
        <strain evidence="9">ZWT</strain>
    </source>
</reference>
<dbReference type="AlphaFoldDB" id="A0A9J6NUP5"/>